<evidence type="ECO:0000313" key="2">
    <source>
        <dbReference type="Proteomes" id="UP000799770"/>
    </source>
</evidence>
<sequence length="108" mass="11709">MVTLCTVIPGTLIALRGYTKIAIIRKSDVADCAILIGFESFSDVLKLIMGLVCIPGRFSGGSGYNSYEYAVQVQFSVHREADHLAQFNAYAGIMHGPATFFCKVSVIL</sequence>
<organism evidence="1 2">
    <name type="scientific">Lophiotrema nucula</name>
    <dbReference type="NCBI Taxonomy" id="690887"/>
    <lineage>
        <taxon>Eukaryota</taxon>
        <taxon>Fungi</taxon>
        <taxon>Dikarya</taxon>
        <taxon>Ascomycota</taxon>
        <taxon>Pezizomycotina</taxon>
        <taxon>Dothideomycetes</taxon>
        <taxon>Pleosporomycetidae</taxon>
        <taxon>Pleosporales</taxon>
        <taxon>Lophiotremataceae</taxon>
        <taxon>Lophiotrema</taxon>
    </lineage>
</organism>
<keyword evidence="2" id="KW-1185">Reference proteome</keyword>
<proteinExistence type="predicted"/>
<reference evidence="1" key="1">
    <citation type="journal article" date="2020" name="Stud. Mycol.">
        <title>101 Dothideomycetes genomes: a test case for predicting lifestyles and emergence of pathogens.</title>
        <authorList>
            <person name="Haridas S."/>
            <person name="Albert R."/>
            <person name="Binder M."/>
            <person name="Bloem J."/>
            <person name="Labutti K."/>
            <person name="Salamov A."/>
            <person name="Andreopoulos B."/>
            <person name="Baker S."/>
            <person name="Barry K."/>
            <person name="Bills G."/>
            <person name="Bluhm B."/>
            <person name="Cannon C."/>
            <person name="Castanera R."/>
            <person name="Culley D."/>
            <person name="Daum C."/>
            <person name="Ezra D."/>
            <person name="Gonzalez J."/>
            <person name="Henrissat B."/>
            <person name="Kuo A."/>
            <person name="Liang C."/>
            <person name="Lipzen A."/>
            <person name="Lutzoni F."/>
            <person name="Magnuson J."/>
            <person name="Mondo S."/>
            <person name="Nolan M."/>
            <person name="Ohm R."/>
            <person name="Pangilinan J."/>
            <person name="Park H.-J."/>
            <person name="Ramirez L."/>
            <person name="Alfaro M."/>
            <person name="Sun H."/>
            <person name="Tritt A."/>
            <person name="Yoshinaga Y."/>
            <person name="Zwiers L.-H."/>
            <person name="Turgeon B."/>
            <person name="Goodwin S."/>
            <person name="Spatafora J."/>
            <person name="Crous P."/>
            <person name="Grigoriev I."/>
        </authorList>
    </citation>
    <scope>NUCLEOTIDE SEQUENCE</scope>
    <source>
        <strain evidence="1">CBS 627.86</strain>
    </source>
</reference>
<evidence type="ECO:0000313" key="1">
    <source>
        <dbReference type="EMBL" id="KAF2118083.1"/>
    </source>
</evidence>
<name>A0A6A5ZGP0_9PLEO</name>
<dbReference type="Proteomes" id="UP000799770">
    <property type="component" value="Unassembled WGS sequence"/>
</dbReference>
<accession>A0A6A5ZGP0</accession>
<protein>
    <submittedName>
        <fullName evidence="1">Uncharacterized protein</fullName>
    </submittedName>
</protein>
<gene>
    <name evidence="1" type="ORF">BDV96DRAFT_596960</name>
</gene>
<dbReference type="EMBL" id="ML977317">
    <property type="protein sequence ID" value="KAF2118083.1"/>
    <property type="molecule type" value="Genomic_DNA"/>
</dbReference>
<dbReference type="AlphaFoldDB" id="A0A6A5ZGP0"/>